<dbReference type="SUPFAM" id="SSF52425">
    <property type="entry name" value="Cryptochrome/photolyase, N-terminal domain"/>
    <property type="match status" value="1"/>
</dbReference>
<evidence type="ECO:0000256" key="6">
    <source>
        <dbReference type="ARBA" id="ARBA00022991"/>
    </source>
</evidence>
<dbReference type="InterPro" id="IPR006050">
    <property type="entry name" value="DNA_photolyase_N"/>
</dbReference>
<dbReference type="Pfam" id="PF00875">
    <property type="entry name" value="DNA_photolyase"/>
    <property type="match status" value="1"/>
</dbReference>
<dbReference type="Gene3D" id="3.40.50.620">
    <property type="entry name" value="HUPs"/>
    <property type="match status" value="1"/>
</dbReference>
<dbReference type="InterPro" id="IPR005101">
    <property type="entry name" value="Cryptochr/Photolyase_FAD-bd"/>
</dbReference>
<dbReference type="PANTHER" id="PTHR11455">
    <property type="entry name" value="CRYPTOCHROME"/>
    <property type="match status" value="1"/>
</dbReference>
<evidence type="ECO:0000256" key="1">
    <source>
        <dbReference type="ARBA" id="ARBA00001932"/>
    </source>
</evidence>
<sequence>MSQQHLVWFRHDLRLRDNPALSAACIDNEAEVIALWCITPEQWQQHNVSARQLNYQYDALVVLQQDLKERRIPLLVIETATYQTLEKEFMQLCEKHKIDKVFYNYQYEVNERQRDQRIEALCHQQDIVCQGFNDSTLYPPGSVLTGQGKMYHVFTPFSRAVLKKLSTEEVECSTLPQKRSYPSSVKPSALPDFSTNEGKYDSKRFPAGHDAALSRLREFSKSRVEGYAEQRDLPAEDDTSRLSAALAIGLLSAKQCAKRVINDHPHVFEQAGGAATWLNELIWRDFYRHLLVAEPQLCRYKPFQTWTDHITWQNNKKHFSAWCEGNTGFPIVDAGMRQLNQTGWMHNRLRMVCASFLVKDLLIDWRWGEHYFSQQLIDGDLAANNGGWQWAASTGTDAAPYFRIFNPTRQSERFDPQGTFIHQWLPELEEVPEKNIHEPWLWADKQNKKLDYSRPIVEHRHAREVTLQAFEQARKHR</sequence>
<name>A0ABS5SYT1_9GAMM</name>
<keyword evidence="10" id="KW-1185">Reference proteome</keyword>
<organism evidence="9 10">
    <name type="scientific">Rosenbergiella gaditana</name>
    <dbReference type="NCBI Taxonomy" id="2726987"/>
    <lineage>
        <taxon>Bacteria</taxon>
        <taxon>Pseudomonadati</taxon>
        <taxon>Pseudomonadota</taxon>
        <taxon>Gammaproteobacteria</taxon>
        <taxon>Enterobacterales</taxon>
        <taxon>Erwiniaceae</taxon>
        <taxon>Rosenbergiella</taxon>
    </lineage>
</organism>
<dbReference type="SUPFAM" id="SSF48173">
    <property type="entry name" value="Cryptochrome/photolyase FAD-binding domain"/>
    <property type="match status" value="1"/>
</dbReference>
<evidence type="ECO:0000256" key="5">
    <source>
        <dbReference type="ARBA" id="ARBA00022827"/>
    </source>
</evidence>
<evidence type="ECO:0000256" key="7">
    <source>
        <dbReference type="RuleBase" id="RU004182"/>
    </source>
</evidence>
<dbReference type="Gene3D" id="1.10.579.10">
    <property type="entry name" value="DNA Cyclobutane Dipyrimidine Photolyase, subunit A, domain 3"/>
    <property type="match status" value="1"/>
</dbReference>
<evidence type="ECO:0000256" key="3">
    <source>
        <dbReference type="ARBA" id="ARBA00005862"/>
    </source>
</evidence>
<dbReference type="Proteomes" id="UP000790096">
    <property type="component" value="Unassembled WGS sequence"/>
</dbReference>
<dbReference type="Gene3D" id="1.25.40.80">
    <property type="match status" value="1"/>
</dbReference>
<dbReference type="NCBIfam" id="NF007955">
    <property type="entry name" value="PRK10674.1"/>
    <property type="match status" value="1"/>
</dbReference>
<dbReference type="InterPro" id="IPR018394">
    <property type="entry name" value="DNA_photolyase_1_CS_C"/>
</dbReference>
<dbReference type="Pfam" id="PF03441">
    <property type="entry name" value="FAD_binding_7"/>
    <property type="match status" value="1"/>
</dbReference>
<keyword evidence="6 7" id="KW-0157">Chromophore</keyword>
<dbReference type="InterPro" id="IPR036134">
    <property type="entry name" value="Crypto/Photolyase_FAD-like_sf"/>
</dbReference>
<keyword evidence="5 7" id="KW-0274">FAD</keyword>
<proteinExistence type="inferred from homology"/>
<protein>
    <submittedName>
        <fullName evidence="9">Deoxyribodipyrimidine photo-lyase</fullName>
        <ecNumber evidence="9">4.1.99.3</ecNumber>
    </submittedName>
</protein>
<comment type="similarity">
    <text evidence="3">Belongs to the DNA photolyase class-1 family.</text>
</comment>
<evidence type="ECO:0000256" key="2">
    <source>
        <dbReference type="ARBA" id="ARBA00001974"/>
    </source>
</evidence>
<dbReference type="GO" id="GO:0003904">
    <property type="term" value="F:deoxyribodipyrimidine photo-lyase activity"/>
    <property type="evidence" value="ECO:0007669"/>
    <property type="project" value="UniProtKB-EC"/>
</dbReference>
<dbReference type="InterPro" id="IPR014729">
    <property type="entry name" value="Rossmann-like_a/b/a_fold"/>
</dbReference>
<keyword evidence="4 7" id="KW-0285">Flavoprotein</keyword>
<comment type="caution">
    <text evidence="9">The sequence shown here is derived from an EMBL/GenBank/DDBJ whole genome shotgun (WGS) entry which is preliminary data.</text>
</comment>
<comment type="similarity">
    <text evidence="7">Belongs to the DNA photolyase family.</text>
</comment>
<dbReference type="PRINTS" id="PR00147">
    <property type="entry name" value="DNAPHOTLYASE"/>
</dbReference>
<dbReference type="RefSeq" id="WP_214237916.1">
    <property type="nucleotide sequence ID" value="NZ_JABBFR010000019.1"/>
</dbReference>
<evidence type="ECO:0000313" key="9">
    <source>
        <dbReference type="EMBL" id="MBT0725259.1"/>
    </source>
</evidence>
<dbReference type="PROSITE" id="PS00691">
    <property type="entry name" value="DNA_PHOTOLYASES_1_2"/>
    <property type="match status" value="1"/>
</dbReference>
<dbReference type="EC" id="4.1.99.3" evidence="9"/>
<reference evidence="9 10" key="1">
    <citation type="submission" date="2020-04" db="EMBL/GenBank/DDBJ databases">
        <title>Genome sequencing of Rosenbergiella species.</title>
        <authorList>
            <person name="Alvarez-Perez S."/>
            <person name="Lievens B."/>
        </authorList>
    </citation>
    <scope>NUCLEOTIDE SEQUENCE [LARGE SCALE GENOMIC DNA]</scope>
    <source>
        <strain evidence="9 10">S61</strain>
    </source>
</reference>
<evidence type="ECO:0000256" key="4">
    <source>
        <dbReference type="ARBA" id="ARBA00022630"/>
    </source>
</evidence>
<feature type="domain" description="Photolyase/cryptochrome alpha/beta" evidence="8">
    <location>
        <begin position="3"/>
        <end position="137"/>
    </location>
</feature>
<comment type="cofactor">
    <cofactor evidence="1">
        <name>(6R)-5,10-methylene-5,6,7,8-tetrahydrofolate</name>
        <dbReference type="ChEBI" id="CHEBI:15636"/>
    </cofactor>
</comment>
<keyword evidence="9" id="KW-0456">Lyase</keyword>
<dbReference type="PANTHER" id="PTHR11455:SF9">
    <property type="entry name" value="CRYPTOCHROME CIRCADIAN CLOCK 5 ISOFORM X1"/>
    <property type="match status" value="1"/>
</dbReference>
<evidence type="ECO:0000259" key="8">
    <source>
        <dbReference type="PROSITE" id="PS51645"/>
    </source>
</evidence>
<dbReference type="PROSITE" id="PS00394">
    <property type="entry name" value="DNA_PHOTOLYASES_1_1"/>
    <property type="match status" value="1"/>
</dbReference>
<dbReference type="InterPro" id="IPR036155">
    <property type="entry name" value="Crypto/Photolyase_N_sf"/>
</dbReference>
<dbReference type="InterPro" id="IPR002081">
    <property type="entry name" value="Cryptochrome/DNA_photolyase_1"/>
</dbReference>
<dbReference type="PROSITE" id="PS51645">
    <property type="entry name" value="PHR_CRY_ALPHA_BETA"/>
    <property type="match status" value="1"/>
</dbReference>
<accession>A0ABS5SYT1</accession>
<gene>
    <name evidence="9" type="primary">phrB</name>
    <name evidence="9" type="ORF">HH682_12695</name>
</gene>
<dbReference type="EMBL" id="JABBFR010000019">
    <property type="protein sequence ID" value="MBT0725259.1"/>
    <property type="molecule type" value="Genomic_DNA"/>
</dbReference>
<comment type="cofactor">
    <cofactor evidence="2">
        <name>FAD</name>
        <dbReference type="ChEBI" id="CHEBI:57692"/>
    </cofactor>
</comment>
<evidence type="ECO:0000313" key="10">
    <source>
        <dbReference type="Proteomes" id="UP000790096"/>
    </source>
</evidence>